<evidence type="ECO:0000313" key="3">
    <source>
        <dbReference type="RefSeq" id="XP_021862959.1"/>
    </source>
</evidence>
<dbReference type="GeneID" id="110801857"/>
<name>A0A9R0K912_SPIOL</name>
<keyword evidence="2" id="KW-1185">Reference proteome</keyword>
<dbReference type="KEGG" id="soe:110801857"/>
<evidence type="ECO:0000313" key="2">
    <source>
        <dbReference type="Proteomes" id="UP000813463"/>
    </source>
</evidence>
<feature type="signal peptide" evidence="1">
    <location>
        <begin position="1"/>
        <end position="29"/>
    </location>
</feature>
<accession>A0A9R0K912</accession>
<dbReference type="Proteomes" id="UP000813463">
    <property type="component" value="Chromosome 4"/>
</dbReference>
<keyword evidence="1" id="KW-0732">Signal</keyword>
<dbReference type="AlphaFoldDB" id="A0A9R0K912"/>
<reference evidence="3" key="2">
    <citation type="submission" date="2025-08" db="UniProtKB">
        <authorList>
            <consortium name="RefSeq"/>
        </authorList>
    </citation>
    <scope>IDENTIFICATION</scope>
    <source>
        <tissue evidence="3">Leaf</tissue>
    </source>
</reference>
<evidence type="ECO:0000256" key="1">
    <source>
        <dbReference type="SAM" id="SignalP"/>
    </source>
</evidence>
<sequence>MGRVSINLVSIAVLAIMFLLCAATAPVLGTTSSEEKQLAVGYKLMLEEMAAIRKAKQDKYESDGQNQKIKTMNSLPNNILNVFELSREESLQCVGQGSYCNNVFGPDCCSTSFACIPPGIVGGVCVA</sequence>
<feature type="chain" id="PRO_5040380498" evidence="1">
    <location>
        <begin position="30"/>
        <end position="127"/>
    </location>
</feature>
<protein>
    <submittedName>
        <fullName evidence="3">Uncharacterized protein</fullName>
    </submittedName>
</protein>
<proteinExistence type="predicted"/>
<gene>
    <name evidence="3" type="primary">LOC110801857</name>
</gene>
<reference evidence="2" key="1">
    <citation type="journal article" date="2021" name="Nat. Commun.">
        <title>Genomic analyses provide insights into spinach domestication and the genetic basis of agronomic traits.</title>
        <authorList>
            <person name="Cai X."/>
            <person name="Sun X."/>
            <person name="Xu C."/>
            <person name="Sun H."/>
            <person name="Wang X."/>
            <person name="Ge C."/>
            <person name="Zhang Z."/>
            <person name="Wang Q."/>
            <person name="Fei Z."/>
            <person name="Jiao C."/>
            <person name="Wang Q."/>
        </authorList>
    </citation>
    <scope>NUCLEOTIDE SEQUENCE [LARGE SCALE GENOMIC DNA]</scope>
    <source>
        <strain evidence="2">cv. Varoflay</strain>
    </source>
</reference>
<organism evidence="2 3">
    <name type="scientific">Spinacia oleracea</name>
    <name type="common">Spinach</name>
    <dbReference type="NCBI Taxonomy" id="3562"/>
    <lineage>
        <taxon>Eukaryota</taxon>
        <taxon>Viridiplantae</taxon>
        <taxon>Streptophyta</taxon>
        <taxon>Embryophyta</taxon>
        <taxon>Tracheophyta</taxon>
        <taxon>Spermatophyta</taxon>
        <taxon>Magnoliopsida</taxon>
        <taxon>eudicotyledons</taxon>
        <taxon>Gunneridae</taxon>
        <taxon>Pentapetalae</taxon>
        <taxon>Caryophyllales</taxon>
        <taxon>Chenopodiaceae</taxon>
        <taxon>Chenopodioideae</taxon>
        <taxon>Anserineae</taxon>
        <taxon>Spinacia</taxon>
    </lineage>
</organism>
<dbReference type="RefSeq" id="XP_021862959.1">
    <property type="nucleotide sequence ID" value="XM_022007267.2"/>
</dbReference>
<dbReference type="OrthoDB" id="1803552at2759"/>